<name>A0AAQ3RBB0_9PEZI</name>
<proteinExistence type="predicted"/>
<dbReference type="EMBL" id="CP138588">
    <property type="protein sequence ID" value="WPH03046.1"/>
    <property type="molecule type" value="Genomic_DNA"/>
</dbReference>
<keyword evidence="2" id="KW-1185">Reference proteome</keyword>
<evidence type="ECO:0000313" key="1">
    <source>
        <dbReference type="EMBL" id="WPH03046.1"/>
    </source>
</evidence>
<dbReference type="InterPro" id="IPR018858">
    <property type="entry name" value="DUF2458"/>
</dbReference>
<sequence length="252" mass="28125">MADPNQSPVDLQSILATLAQFSQPQQTMVGHVSNQAVSDSNARIYSDNQNALEANTTCPVQHSARKPQASSTTAARPMIDPASITTWQEALRCVTKISAQNEQFALSIKKMIEEQKRAEIKWYSERQALKKAHITRAESMARARSILQSLNTGLGVANSSSSDIDHEAELAEFNKKIYTAQISLENSMESELKSLGVPFFGTNRNLIVPDGQDISKERLPGDHPRWSQLVSETELMTLRRKMIGHLEDLYRE</sequence>
<dbReference type="Proteomes" id="UP001303373">
    <property type="component" value="Chromosome 9"/>
</dbReference>
<protein>
    <submittedName>
        <fullName evidence="1">Uncharacterized protein</fullName>
    </submittedName>
</protein>
<evidence type="ECO:0000313" key="2">
    <source>
        <dbReference type="Proteomes" id="UP001303373"/>
    </source>
</evidence>
<organism evidence="1 2">
    <name type="scientific">Acrodontium crateriforme</name>
    <dbReference type="NCBI Taxonomy" id="150365"/>
    <lineage>
        <taxon>Eukaryota</taxon>
        <taxon>Fungi</taxon>
        <taxon>Dikarya</taxon>
        <taxon>Ascomycota</taxon>
        <taxon>Pezizomycotina</taxon>
        <taxon>Dothideomycetes</taxon>
        <taxon>Dothideomycetidae</taxon>
        <taxon>Mycosphaerellales</taxon>
        <taxon>Teratosphaeriaceae</taxon>
        <taxon>Acrodontium</taxon>
    </lineage>
</organism>
<dbReference type="AlphaFoldDB" id="A0AAQ3RBB0"/>
<gene>
    <name evidence="1" type="ORF">R9X50_00592000</name>
</gene>
<reference evidence="1 2" key="1">
    <citation type="submission" date="2023-11" db="EMBL/GenBank/DDBJ databases">
        <title>An acidophilic fungus is an integral part of prey digestion in a carnivorous sundew plant.</title>
        <authorList>
            <person name="Tsai I.J."/>
        </authorList>
    </citation>
    <scope>NUCLEOTIDE SEQUENCE [LARGE SCALE GENOMIC DNA]</scope>
    <source>
        <strain evidence="1">169a</strain>
    </source>
</reference>
<accession>A0AAQ3RBB0</accession>
<dbReference type="Pfam" id="PF10454">
    <property type="entry name" value="DUF2458"/>
    <property type="match status" value="1"/>
</dbReference>